<accession>A0A9W6NQA7</accession>
<organism evidence="1 2">
    <name type="scientific">Dactylosporangium matsuzakiense</name>
    <dbReference type="NCBI Taxonomy" id="53360"/>
    <lineage>
        <taxon>Bacteria</taxon>
        <taxon>Bacillati</taxon>
        <taxon>Actinomycetota</taxon>
        <taxon>Actinomycetes</taxon>
        <taxon>Micromonosporales</taxon>
        <taxon>Micromonosporaceae</taxon>
        <taxon>Dactylosporangium</taxon>
    </lineage>
</organism>
<dbReference type="AlphaFoldDB" id="A0A9W6NQA7"/>
<evidence type="ECO:0000313" key="2">
    <source>
        <dbReference type="Proteomes" id="UP001143480"/>
    </source>
</evidence>
<dbReference type="EMBL" id="BSFP01000056">
    <property type="protein sequence ID" value="GLL05339.1"/>
    <property type="molecule type" value="Genomic_DNA"/>
</dbReference>
<protein>
    <submittedName>
        <fullName evidence="1">Uncharacterized protein</fullName>
    </submittedName>
</protein>
<name>A0A9W6NQA7_9ACTN</name>
<evidence type="ECO:0000313" key="1">
    <source>
        <dbReference type="EMBL" id="GLL05339.1"/>
    </source>
</evidence>
<sequence>MLPAAADGVDGDPARVERRGSSACAERLFTALTEGSAAVVALNADARSRSVLRERCVGYVVEVIRVPPWRAELRDCTIRHRGPGGDMTNGIPTPLIIIRGMPPCWNGAPAASRFRPQWTGSVPTFV</sequence>
<keyword evidence="2" id="KW-1185">Reference proteome</keyword>
<proteinExistence type="predicted"/>
<reference evidence="1" key="1">
    <citation type="journal article" date="2014" name="Int. J. Syst. Evol. Microbiol.">
        <title>Complete genome sequence of Corynebacterium casei LMG S-19264T (=DSM 44701T), isolated from a smear-ripened cheese.</title>
        <authorList>
            <consortium name="US DOE Joint Genome Institute (JGI-PGF)"/>
            <person name="Walter F."/>
            <person name="Albersmeier A."/>
            <person name="Kalinowski J."/>
            <person name="Ruckert C."/>
        </authorList>
    </citation>
    <scope>NUCLEOTIDE SEQUENCE</scope>
    <source>
        <strain evidence="1">VKM Ac-1321</strain>
    </source>
</reference>
<dbReference type="Proteomes" id="UP001143480">
    <property type="component" value="Unassembled WGS sequence"/>
</dbReference>
<reference evidence="1" key="2">
    <citation type="submission" date="2023-01" db="EMBL/GenBank/DDBJ databases">
        <authorList>
            <person name="Sun Q."/>
            <person name="Evtushenko L."/>
        </authorList>
    </citation>
    <scope>NUCLEOTIDE SEQUENCE</scope>
    <source>
        <strain evidence="1">VKM Ac-1321</strain>
    </source>
</reference>
<gene>
    <name evidence="1" type="ORF">GCM10017581_070860</name>
</gene>
<comment type="caution">
    <text evidence="1">The sequence shown here is derived from an EMBL/GenBank/DDBJ whole genome shotgun (WGS) entry which is preliminary data.</text>
</comment>